<dbReference type="OrthoDB" id="248120at2759"/>
<dbReference type="GO" id="GO:0051087">
    <property type="term" value="F:protein-folding chaperone binding"/>
    <property type="evidence" value="ECO:0007669"/>
    <property type="project" value="TreeGrafter"/>
</dbReference>
<dbReference type="CDD" id="cd23161">
    <property type="entry name" value="Prefoldin_6"/>
    <property type="match status" value="1"/>
</dbReference>
<dbReference type="EMBL" id="KV453842">
    <property type="protein sequence ID" value="ODV90271.1"/>
    <property type="molecule type" value="Genomic_DNA"/>
</dbReference>
<reference evidence="5" key="1">
    <citation type="submission" date="2016-02" db="EMBL/GenBank/DDBJ databases">
        <title>Comparative genomics of biotechnologically important yeasts.</title>
        <authorList>
            <consortium name="DOE Joint Genome Institute"/>
            <person name="Riley R."/>
            <person name="Haridas S."/>
            <person name="Wolfe K.H."/>
            <person name="Lopes M.R."/>
            <person name="Hittinger C.T."/>
            <person name="Goker M."/>
            <person name="Salamov A."/>
            <person name="Wisecaver J."/>
            <person name="Long T.M."/>
            <person name="Aerts A.L."/>
            <person name="Barry K."/>
            <person name="Choi C."/>
            <person name="Clum A."/>
            <person name="Coughlan A.Y."/>
            <person name="Deshpande S."/>
            <person name="Douglass A.P."/>
            <person name="Hanson S.J."/>
            <person name="Klenk H.-P."/>
            <person name="Labutti K."/>
            <person name="Lapidus A."/>
            <person name="Lindquist E."/>
            <person name="Lipzen A."/>
            <person name="Meier-Kolthoff J.P."/>
            <person name="Ohm R.A."/>
            <person name="Otillar R.P."/>
            <person name="Pangilinan J."/>
            <person name="Peng Y."/>
            <person name="Rokas A."/>
            <person name="Rosa C.A."/>
            <person name="Scheuner C."/>
            <person name="Sibirny A.A."/>
            <person name="Slot J.C."/>
            <person name="Stielow J.B."/>
            <person name="Sun H."/>
            <person name="Kurtzman C.P."/>
            <person name="Blackwell M."/>
            <person name="Jeffries T.W."/>
            <person name="Grigoriev I.V."/>
        </authorList>
    </citation>
    <scope>NUCLEOTIDE SEQUENCE [LARGE SCALE GENOMIC DNA]</scope>
    <source>
        <strain evidence="5">NRRL Y-17796</strain>
    </source>
</reference>
<dbReference type="InterPro" id="IPR009053">
    <property type="entry name" value="Prefoldin"/>
</dbReference>
<feature type="coiled-coil region" evidence="3">
    <location>
        <begin position="72"/>
        <end position="106"/>
    </location>
</feature>
<dbReference type="SUPFAM" id="SSF46579">
    <property type="entry name" value="Prefoldin"/>
    <property type="match status" value="1"/>
</dbReference>
<evidence type="ECO:0000256" key="1">
    <source>
        <dbReference type="ARBA" id="ARBA00008045"/>
    </source>
</evidence>
<dbReference type="PANTHER" id="PTHR21431:SF0">
    <property type="entry name" value="PREFOLDIN SUBUNIT 6"/>
    <property type="match status" value="1"/>
</dbReference>
<dbReference type="InterPro" id="IPR002777">
    <property type="entry name" value="PFD_beta-like"/>
</dbReference>
<dbReference type="FunFam" id="1.10.287.370:FF:000003">
    <property type="entry name" value="Prefoldin subunit 6"/>
    <property type="match status" value="1"/>
</dbReference>
<evidence type="ECO:0008006" key="6">
    <source>
        <dbReference type="Google" id="ProtNLM"/>
    </source>
</evidence>
<gene>
    <name evidence="4" type="ORF">CANCADRAFT_31285</name>
</gene>
<dbReference type="GO" id="GO:0016272">
    <property type="term" value="C:prefoldin complex"/>
    <property type="evidence" value="ECO:0007669"/>
    <property type="project" value="InterPro"/>
</dbReference>
<dbReference type="AlphaFoldDB" id="A0A1E4TES4"/>
<name>A0A1E4TES4_9ASCO</name>
<proteinExistence type="inferred from homology"/>
<evidence type="ECO:0000313" key="5">
    <source>
        <dbReference type="Proteomes" id="UP000095023"/>
    </source>
</evidence>
<evidence type="ECO:0000256" key="2">
    <source>
        <dbReference type="ARBA" id="ARBA00023186"/>
    </source>
</evidence>
<keyword evidence="2" id="KW-0143">Chaperone</keyword>
<dbReference type="GO" id="GO:0005737">
    <property type="term" value="C:cytoplasm"/>
    <property type="evidence" value="ECO:0007669"/>
    <property type="project" value="TreeGrafter"/>
</dbReference>
<dbReference type="Gene3D" id="1.10.287.370">
    <property type="match status" value="1"/>
</dbReference>
<dbReference type="GO" id="GO:0051131">
    <property type="term" value="P:chaperone-mediated protein complex assembly"/>
    <property type="evidence" value="ECO:0007669"/>
    <property type="project" value="TreeGrafter"/>
</dbReference>
<protein>
    <recommendedName>
        <fullName evidence="6">Prefoldin subunit 6</fullName>
    </recommendedName>
</protein>
<dbReference type="Proteomes" id="UP000095023">
    <property type="component" value="Unassembled WGS sequence"/>
</dbReference>
<evidence type="ECO:0000313" key="4">
    <source>
        <dbReference type="EMBL" id="ODV90271.1"/>
    </source>
</evidence>
<dbReference type="Pfam" id="PF01920">
    <property type="entry name" value="Prefoldin_2"/>
    <property type="match status" value="1"/>
</dbReference>
<dbReference type="GO" id="GO:0006457">
    <property type="term" value="P:protein folding"/>
    <property type="evidence" value="ECO:0007669"/>
    <property type="project" value="InterPro"/>
</dbReference>
<keyword evidence="3" id="KW-0175">Coiled coil</keyword>
<accession>A0A1E4TES4</accession>
<evidence type="ECO:0000256" key="3">
    <source>
        <dbReference type="SAM" id="Coils"/>
    </source>
</evidence>
<organism evidence="4 5">
    <name type="scientific">Tortispora caseinolytica NRRL Y-17796</name>
    <dbReference type="NCBI Taxonomy" id="767744"/>
    <lineage>
        <taxon>Eukaryota</taxon>
        <taxon>Fungi</taxon>
        <taxon>Dikarya</taxon>
        <taxon>Ascomycota</taxon>
        <taxon>Saccharomycotina</taxon>
        <taxon>Trigonopsidomycetes</taxon>
        <taxon>Trigonopsidales</taxon>
        <taxon>Trigonopsidaceae</taxon>
        <taxon>Tortispora</taxon>
    </lineage>
</organism>
<dbReference type="GO" id="GO:0051082">
    <property type="term" value="F:unfolded protein binding"/>
    <property type="evidence" value="ECO:0007669"/>
    <property type="project" value="InterPro"/>
</dbReference>
<dbReference type="PANTHER" id="PTHR21431">
    <property type="entry name" value="PREFOLDIN SUBUNIT 6"/>
    <property type="match status" value="1"/>
</dbReference>
<comment type="similarity">
    <text evidence="1">Belongs to the prefoldin subunit beta family.</text>
</comment>
<sequence length="108" mass="12804">MDKYMQELHGLKESFTKLVQVRQQLEAQYQENKILNEEFQNLKPETKIYRLIGPVMVPQDFDESTINVKNRIDFIEGERKRVDSQLEDIQKKMSDIQSKANELQSNQS</sequence>
<keyword evidence="5" id="KW-1185">Reference proteome</keyword>